<sequence length="144" mass="16050">MHITYLCSKHAEWVYGHPVEALHFLARDELQGDLLLQDTRYREAIPYLGCAFDIAVLLYDLEEGQNHSIASKILALAYKLSLAYQHVDAPQELAAILSRAVAVTRPGTRLQETELSPAFLMHLIKQGDAVNNESILAGQSYAET</sequence>
<dbReference type="RefSeq" id="WP_075607985.1">
    <property type="nucleotide sequence ID" value="NZ_CP052766.1"/>
</dbReference>
<protein>
    <submittedName>
        <fullName evidence="1">Uncharacterized protein</fullName>
    </submittedName>
</protein>
<keyword evidence="2" id="KW-1185">Reference proteome</keyword>
<dbReference type="AlphaFoldDB" id="A0A6M4MBY4"/>
<dbReference type="EMBL" id="CP052766">
    <property type="protein sequence ID" value="QJR80714.1"/>
    <property type="molecule type" value="Genomic_DNA"/>
</dbReference>
<accession>A0A6M4MBY4</accession>
<dbReference type="Proteomes" id="UP000219285">
    <property type="component" value="Chromosome"/>
</dbReference>
<dbReference type="KEGG" id="apel:CA267_007940"/>
<reference evidence="1 2" key="2">
    <citation type="submission" date="2020-04" db="EMBL/GenBank/DDBJ databases">
        <title>Complete genome sequence of Alteromonas pelagimontana 5.12T.</title>
        <authorList>
            <person name="Sinha R.K."/>
            <person name="Krishnan K.P."/>
            <person name="Kurian J.P."/>
        </authorList>
    </citation>
    <scope>NUCLEOTIDE SEQUENCE [LARGE SCALE GENOMIC DNA]</scope>
    <source>
        <strain evidence="1 2">5.12</strain>
    </source>
</reference>
<proteinExistence type="predicted"/>
<name>A0A6M4MBY4_9ALTE</name>
<evidence type="ECO:0000313" key="1">
    <source>
        <dbReference type="EMBL" id="QJR80714.1"/>
    </source>
</evidence>
<dbReference type="OrthoDB" id="5733587at2"/>
<gene>
    <name evidence="1" type="ORF">CA267_007940</name>
</gene>
<reference evidence="2" key="1">
    <citation type="submission" date="2014-12" db="EMBL/GenBank/DDBJ databases">
        <title>Complete genome sequence of a multi-drug resistant Klebsiella pneumoniae.</title>
        <authorList>
            <person name="Hua X."/>
            <person name="Chen Q."/>
            <person name="Li X."/>
            <person name="Feng Y."/>
            <person name="Ruan Z."/>
            <person name="Yu Y."/>
        </authorList>
    </citation>
    <scope>NUCLEOTIDE SEQUENCE [LARGE SCALE GENOMIC DNA]</scope>
    <source>
        <strain evidence="2">5.12</strain>
    </source>
</reference>
<organism evidence="1 2">
    <name type="scientific">Alteromonas pelagimontana</name>
    <dbReference type="NCBI Taxonomy" id="1858656"/>
    <lineage>
        <taxon>Bacteria</taxon>
        <taxon>Pseudomonadati</taxon>
        <taxon>Pseudomonadota</taxon>
        <taxon>Gammaproteobacteria</taxon>
        <taxon>Alteromonadales</taxon>
        <taxon>Alteromonadaceae</taxon>
        <taxon>Alteromonas/Salinimonas group</taxon>
        <taxon>Alteromonas</taxon>
    </lineage>
</organism>
<evidence type="ECO:0000313" key="2">
    <source>
        <dbReference type="Proteomes" id="UP000219285"/>
    </source>
</evidence>